<gene>
    <name evidence="2" type="ORF">C1637_22620</name>
    <name evidence="1" type="ORF">EG342_00715</name>
</gene>
<accession>A0A3G6RKP2</accession>
<evidence type="ECO:0000313" key="2">
    <source>
        <dbReference type="EMBL" id="PNW11335.1"/>
    </source>
</evidence>
<organism evidence="2 3">
    <name type="scientific">Chryseobacterium lactis</name>
    <dbReference type="NCBI Taxonomy" id="1241981"/>
    <lineage>
        <taxon>Bacteria</taxon>
        <taxon>Pseudomonadati</taxon>
        <taxon>Bacteroidota</taxon>
        <taxon>Flavobacteriia</taxon>
        <taxon>Flavobacteriales</taxon>
        <taxon>Weeksellaceae</taxon>
        <taxon>Chryseobacterium group</taxon>
        <taxon>Chryseobacterium</taxon>
    </lineage>
</organism>
<dbReference type="Proteomes" id="UP000279972">
    <property type="component" value="Chromosome"/>
</dbReference>
<proteinExistence type="predicted"/>
<reference evidence="1 4" key="2">
    <citation type="submission" date="2018-11" db="EMBL/GenBank/DDBJ databases">
        <title>Proposal to divide the Flavobacteriaceae and reorganize its genera based on Amino Acid Identity values calculated from whole genome sequences.</title>
        <authorList>
            <person name="Nicholson A.C."/>
            <person name="Gulvik C.A."/>
            <person name="Whitney A.M."/>
            <person name="Humrighouse B.W."/>
            <person name="Bell M."/>
            <person name="Holmes B."/>
            <person name="Steigerwalt A.G."/>
            <person name="Villarma A."/>
            <person name="Sheth M."/>
            <person name="Batra D."/>
            <person name="Pryor J."/>
            <person name="Bernardet J.-F."/>
            <person name="Hugo C."/>
            <person name="Kampfer P."/>
            <person name="Newman J."/>
            <person name="McQuiston J.R."/>
        </authorList>
    </citation>
    <scope>NUCLEOTIDE SEQUENCE [LARGE SCALE GENOMIC DNA]</scope>
    <source>
        <strain evidence="1 4">KC_1864</strain>
    </source>
</reference>
<protein>
    <submittedName>
        <fullName evidence="2">Uncharacterized protein</fullName>
    </submittedName>
</protein>
<dbReference type="KEGG" id="clac:EG342_00715"/>
<dbReference type="AlphaFoldDB" id="A0A3G6RKP2"/>
<keyword evidence="4" id="KW-1185">Reference proteome</keyword>
<reference evidence="2 3" key="1">
    <citation type="submission" date="2018-01" db="EMBL/GenBank/DDBJ databases">
        <title>Draft genome sequences of Chryseobacterium lactis NCTC11390, Chryseobacterium oncorhynchi 701B-08, and Chryseobacterium viscerum 687B-08.</title>
        <authorList>
            <person name="Jeong J.-J."/>
            <person name="Lee Y.J."/>
            <person name="Park B."/>
            <person name="Choi I.-G."/>
            <person name="Kim K.D."/>
        </authorList>
    </citation>
    <scope>NUCLEOTIDE SEQUENCE [LARGE SCALE GENOMIC DNA]</scope>
    <source>
        <strain evidence="2 3">NCTC11390</strain>
    </source>
</reference>
<evidence type="ECO:0000313" key="3">
    <source>
        <dbReference type="Proteomes" id="UP000236262"/>
    </source>
</evidence>
<dbReference type="EMBL" id="CP033924">
    <property type="protein sequence ID" value="AZA80529.1"/>
    <property type="molecule type" value="Genomic_DNA"/>
</dbReference>
<dbReference type="OrthoDB" id="1267604at2"/>
<evidence type="ECO:0000313" key="4">
    <source>
        <dbReference type="Proteomes" id="UP000279972"/>
    </source>
</evidence>
<name>A0A3G6RKP2_CHRLC</name>
<dbReference type="Proteomes" id="UP000236262">
    <property type="component" value="Unassembled WGS sequence"/>
</dbReference>
<dbReference type="EMBL" id="PPEH01000013">
    <property type="protein sequence ID" value="PNW11335.1"/>
    <property type="molecule type" value="Genomic_DNA"/>
</dbReference>
<evidence type="ECO:0000313" key="1">
    <source>
        <dbReference type="EMBL" id="AZA80529.1"/>
    </source>
</evidence>
<dbReference type="RefSeq" id="WP_103293926.1">
    <property type="nucleotide sequence ID" value="NZ_CP033924.1"/>
</dbReference>
<sequence length="213" mass="23634">MDTTLNIYFDKKGINYLGSTNQMVGIIRSYPGMADFKFICLAFEPFINNNQCVFSDCWKAVVSRNAPQSMTVYQENDSTDAQYGKRYAVSNSGFFGTPENCPSDVIGIANASNSVLYPGISQKINDGYGVCDANMASINTINYFDYSDELWLFTASGIASNMAIPSSLFVPSFNKSRGLTMNKYLPFIFTDDTDVYFDSATNLFKLGSIPQKK</sequence>